<comment type="caution">
    <text evidence="1">The sequence shown here is derived from an EMBL/GenBank/DDBJ whole genome shotgun (WGS) entry which is preliminary data.</text>
</comment>
<dbReference type="OrthoDB" id="4140442at2759"/>
<protein>
    <submittedName>
        <fullName evidence="1">Uncharacterized protein</fullName>
    </submittedName>
</protein>
<organism evidence="1 2">
    <name type="scientific">Hyphodiscus hymeniophilus</name>
    <dbReference type="NCBI Taxonomy" id="353542"/>
    <lineage>
        <taxon>Eukaryota</taxon>
        <taxon>Fungi</taxon>
        <taxon>Dikarya</taxon>
        <taxon>Ascomycota</taxon>
        <taxon>Pezizomycotina</taxon>
        <taxon>Leotiomycetes</taxon>
        <taxon>Helotiales</taxon>
        <taxon>Hyphodiscaceae</taxon>
        <taxon>Hyphodiscus</taxon>
    </lineage>
</organism>
<dbReference type="Proteomes" id="UP000785200">
    <property type="component" value="Unassembled WGS sequence"/>
</dbReference>
<sequence>MPASALKAAGARTAGSEMKIEIELRKMLPLPFFPARKLYVRPDEIRLKHVLASPAPKAPELPAPLLRAARLQEEAEKAKALEYERTHIMSRPFREIGRYTSKAFFDLFQAVKRSWSREGFTGIYVKEYRYKLDVSGGWALDGGRALDRLVTIKLEA</sequence>
<keyword evidence="2" id="KW-1185">Reference proteome</keyword>
<evidence type="ECO:0000313" key="1">
    <source>
        <dbReference type="EMBL" id="KAG0646785.1"/>
    </source>
</evidence>
<name>A0A9P7AUU0_9HELO</name>
<dbReference type="EMBL" id="VNKQ01000014">
    <property type="protein sequence ID" value="KAG0646785.1"/>
    <property type="molecule type" value="Genomic_DNA"/>
</dbReference>
<gene>
    <name evidence="1" type="ORF">D0Z07_6333</name>
</gene>
<reference evidence="1" key="1">
    <citation type="submission" date="2019-07" db="EMBL/GenBank/DDBJ databases">
        <title>Hyphodiscus hymeniophilus genome sequencing and assembly.</title>
        <authorList>
            <person name="Kramer G."/>
            <person name="Nodwell J."/>
        </authorList>
    </citation>
    <scope>NUCLEOTIDE SEQUENCE</scope>
    <source>
        <strain evidence="1">ATCC 34498</strain>
    </source>
</reference>
<proteinExistence type="predicted"/>
<evidence type="ECO:0000313" key="2">
    <source>
        <dbReference type="Proteomes" id="UP000785200"/>
    </source>
</evidence>
<accession>A0A9P7AUU0</accession>
<dbReference type="AlphaFoldDB" id="A0A9P7AUU0"/>